<evidence type="ECO:0000313" key="12">
    <source>
        <dbReference type="Ensembl" id="ENSPCEP00000005978.1"/>
    </source>
</evidence>
<dbReference type="InterPro" id="IPR036390">
    <property type="entry name" value="WH_DNA-bd_sf"/>
</dbReference>
<keyword evidence="6 10" id="KW-0539">Nucleus</keyword>
<reference evidence="12" key="2">
    <citation type="submission" date="2025-09" db="UniProtKB">
        <authorList>
            <consortium name="Ensembl"/>
        </authorList>
    </citation>
    <scope>IDENTIFICATION</scope>
</reference>
<evidence type="ECO:0000256" key="1">
    <source>
        <dbReference type="ARBA" id="ARBA00004123"/>
    </source>
</evidence>
<dbReference type="InterPro" id="IPR046328">
    <property type="entry name" value="ETS_fam"/>
</dbReference>
<comment type="subunit">
    <text evidence="8">Binds DNA as a monomer.</text>
</comment>
<evidence type="ECO:0000256" key="3">
    <source>
        <dbReference type="ARBA" id="ARBA00023015"/>
    </source>
</evidence>
<dbReference type="Proteomes" id="UP000694393">
    <property type="component" value="Unplaced"/>
</dbReference>
<reference evidence="12" key="1">
    <citation type="submission" date="2025-08" db="UniProtKB">
        <authorList>
            <consortium name="Ensembl"/>
        </authorList>
    </citation>
    <scope>IDENTIFICATION</scope>
</reference>
<evidence type="ECO:0000256" key="6">
    <source>
        <dbReference type="ARBA" id="ARBA00023242"/>
    </source>
</evidence>
<dbReference type="InterPro" id="IPR000418">
    <property type="entry name" value="Ets_dom"/>
</dbReference>
<dbReference type="GO" id="GO:0005634">
    <property type="term" value="C:nucleus"/>
    <property type="evidence" value="ECO:0007669"/>
    <property type="project" value="UniProtKB-SubCell"/>
</dbReference>
<proteinExistence type="inferred from homology"/>
<comment type="similarity">
    <text evidence="2 10">Belongs to the ETS family.</text>
</comment>
<dbReference type="Gene3D" id="1.10.10.10">
    <property type="entry name" value="Winged helix-like DNA-binding domain superfamily/Winged helix DNA-binding domain"/>
    <property type="match status" value="1"/>
</dbReference>
<sequence>MLFLQNYTDQDILGQAFEDALEVLQQHSDSEIQYSTDYKNCLTLINHHPHLRASPNYSAALPTEEPVYTWRNVINSATNLYPEGTVYHNLPNIPENQVMHTTASQQKGGKGRKKLRLFEYLHQSLCDPDMANCIQWVDRPHGVFQFISKNKEKLAELWGERKGNRKIMTYQKMARALRNYGRTGEIIKIRRKLTYQFSAAVLQRFSPSYFLGKETAYCQYLQYNQEYQCSDDWITYNNYMHNNDHELQYSCHC</sequence>
<dbReference type="SMART" id="SM00413">
    <property type="entry name" value="ETS"/>
    <property type="match status" value="1"/>
</dbReference>
<dbReference type="GO" id="GO:0043565">
    <property type="term" value="F:sequence-specific DNA binding"/>
    <property type="evidence" value="ECO:0007669"/>
    <property type="project" value="InterPro"/>
</dbReference>
<dbReference type="PANTHER" id="PTHR11849:SF17">
    <property type="entry name" value="TRANSCRIPTION FACTOR SPI-C"/>
    <property type="match status" value="1"/>
</dbReference>
<dbReference type="PRINTS" id="PR00454">
    <property type="entry name" value="ETSDOMAIN"/>
</dbReference>
<dbReference type="FunFam" id="1.10.10.10:FF:000335">
    <property type="entry name" value="Spi-C transcription factor"/>
    <property type="match status" value="1"/>
</dbReference>
<dbReference type="InterPro" id="IPR036388">
    <property type="entry name" value="WH-like_DNA-bd_sf"/>
</dbReference>
<evidence type="ECO:0000256" key="8">
    <source>
        <dbReference type="ARBA" id="ARBA00063209"/>
    </source>
</evidence>
<evidence type="ECO:0000256" key="5">
    <source>
        <dbReference type="ARBA" id="ARBA00023163"/>
    </source>
</evidence>
<dbReference type="PROSITE" id="PS50061">
    <property type="entry name" value="ETS_DOMAIN_3"/>
    <property type="match status" value="1"/>
</dbReference>
<dbReference type="PROSITE" id="PS00346">
    <property type="entry name" value="ETS_DOMAIN_2"/>
    <property type="match status" value="1"/>
</dbReference>
<dbReference type="GO" id="GO:0030154">
    <property type="term" value="P:cell differentiation"/>
    <property type="evidence" value="ECO:0007669"/>
    <property type="project" value="TreeGrafter"/>
</dbReference>
<evidence type="ECO:0000256" key="4">
    <source>
        <dbReference type="ARBA" id="ARBA00023125"/>
    </source>
</evidence>
<dbReference type="Ensembl" id="ENSPCET00000006201.1">
    <property type="protein sequence ID" value="ENSPCEP00000005978.1"/>
    <property type="gene ID" value="ENSPCEG00000004850.1"/>
</dbReference>
<name>A0A8C8RHR8_9SAUR</name>
<dbReference type="AlphaFoldDB" id="A0A8C8RHR8"/>
<dbReference type="GO" id="GO:0000981">
    <property type="term" value="F:DNA-binding transcription factor activity, RNA polymerase II-specific"/>
    <property type="evidence" value="ECO:0007669"/>
    <property type="project" value="TreeGrafter"/>
</dbReference>
<evidence type="ECO:0000259" key="11">
    <source>
        <dbReference type="PROSITE" id="PS50061"/>
    </source>
</evidence>
<feature type="domain" description="ETS" evidence="11">
    <location>
        <begin position="115"/>
        <end position="198"/>
    </location>
</feature>
<evidence type="ECO:0000256" key="2">
    <source>
        <dbReference type="ARBA" id="ARBA00005562"/>
    </source>
</evidence>
<comment type="function">
    <text evidence="7">Controls the development of red pulp macrophages required for red blood cells recycling and iron homeostasis. Transcription factor that binds to the PU-box, a purine-rich DNA sequence (5'-GAGGA[AT]-3') that can act as a lymphoid-specific enhancer. Regulates VCAM1 gene expression.</text>
</comment>
<keyword evidence="5" id="KW-0804">Transcription</keyword>
<evidence type="ECO:0000256" key="10">
    <source>
        <dbReference type="RuleBase" id="RU004019"/>
    </source>
</evidence>
<dbReference type="Pfam" id="PF00178">
    <property type="entry name" value="Ets"/>
    <property type="match status" value="1"/>
</dbReference>
<evidence type="ECO:0000256" key="7">
    <source>
        <dbReference type="ARBA" id="ARBA00055710"/>
    </source>
</evidence>
<keyword evidence="4 10" id="KW-0238">DNA-binding</keyword>
<keyword evidence="13" id="KW-1185">Reference proteome</keyword>
<evidence type="ECO:0000313" key="13">
    <source>
        <dbReference type="Proteomes" id="UP000694393"/>
    </source>
</evidence>
<keyword evidence="3" id="KW-0805">Transcription regulation</keyword>
<protein>
    <recommendedName>
        <fullName evidence="9">Transcription factor Spi-C</fullName>
    </recommendedName>
</protein>
<evidence type="ECO:0000256" key="9">
    <source>
        <dbReference type="ARBA" id="ARBA00074964"/>
    </source>
</evidence>
<accession>A0A8C8RHR8</accession>
<dbReference type="SUPFAM" id="SSF46785">
    <property type="entry name" value="Winged helix' DNA-binding domain"/>
    <property type="match status" value="1"/>
</dbReference>
<comment type="subcellular location">
    <subcellularLocation>
        <location evidence="1 10">Nucleus</location>
    </subcellularLocation>
</comment>
<dbReference type="PANTHER" id="PTHR11849">
    <property type="entry name" value="ETS"/>
    <property type="match status" value="1"/>
</dbReference>
<organism evidence="12 13">
    <name type="scientific">Pelusios castaneus</name>
    <name type="common">West African mud turtle</name>
    <dbReference type="NCBI Taxonomy" id="367368"/>
    <lineage>
        <taxon>Eukaryota</taxon>
        <taxon>Metazoa</taxon>
        <taxon>Chordata</taxon>
        <taxon>Craniata</taxon>
        <taxon>Vertebrata</taxon>
        <taxon>Euteleostomi</taxon>
        <taxon>Archelosauria</taxon>
        <taxon>Testudinata</taxon>
        <taxon>Testudines</taxon>
        <taxon>Pleurodira</taxon>
        <taxon>Pelomedusidae</taxon>
        <taxon>Pelusios</taxon>
    </lineage>
</organism>